<dbReference type="InterPro" id="IPR010730">
    <property type="entry name" value="HET"/>
</dbReference>
<name>A0AAN5Z397_FUSAU</name>
<feature type="domain" description="Heterokaryon incompatibility" evidence="1">
    <location>
        <begin position="53"/>
        <end position="220"/>
    </location>
</feature>
<comment type="caution">
    <text evidence="2">The sequence shown here is derived from an EMBL/GenBank/DDBJ whole genome shotgun (WGS) entry which is preliminary data.</text>
</comment>
<dbReference type="InterPro" id="IPR052895">
    <property type="entry name" value="HetReg/Transcr_Mod"/>
</dbReference>
<dbReference type="PANTHER" id="PTHR24148">
    <property type="entry name" value="ANKYRIN REPEAT DOMAIN-CONTAINING PROTEIN 39 HOMOLOG-RELATED"/>
    <property type="match status" value="1"/>
</dbReference>
<protein>
    <recommendedName>
        <fullName evidence="1">Heterokaryon incompatibility domain-containing protein</fullName>
    </recommendedName>
</protein>
<dbReference type="PANTHER" id="PTHR24148:SF73">
    <property type="entry name" value="HET DOMAIN PROTEIN (AFU_ORTHOLOGUE AFUA_8G01020)"/>
    <property type="match status" value="1"/>
</dbReference>
<dbReference type="Pfam" id="PF06985">
    <property type="entry name" value="HET"/>
    <property type="match status" value="1"/>
</dbReference>
<evidence type="ECO:0000259" key="1">
    <source>
        <dbReference type="Pfam" id="PF06985"/>
    </source>
</evidence>
<evidence type="ECO:0000313" key="3">
    <source>
        <dbReference type="Proteomes" id="UP000537989"/>
    </source>
</evidence>
<dbReference type="AlphaFoldDB" id="A0AAN5Z397"/>
<gene>
    <name evidence="2" type="ORF">FAUST_9606</name>
</gene>
<evidence type="ECO:0000313" key="2">
    <source>
        <dbReference type="EMBL" id="KAF5230786.1"/>
    </source>
</evidence>
<accession>A0AAN5Z397</accession>
<keyword evidence="3" id="KW-1185">Reference proteome</keyword>
<dbReference type="Proteomes" id="UP000537989">
    <property type="component" value="Unassembled WGS sequence"/>
</dbReference>
<organism evidence="2 3">
    <name type="scientific">Fusarium austroamericanum</name>
    <dbReference type="NCBI Taxonomy" id="282268"/>
    <lineage>
        <taxon>Eukaryota</taxon>
        <taxon>Fungi</taxon>
        <taxon>Dikarya</taxon>
        <taxon>Ascomycota</taxon>
        <taxon>Pezizomycotina</taxon>
        <taxon>Sordariomycetes</taxon>
        <taxon>Hypocreomycetidae</taxon>
        <taxon>Hypocreales</taxon>
        <taxon>Nectriaceae</taxon>
        <taxon>Fusarium</taxon>
    </lineage>
</organism>
<dbReference type="EMBL" id="JAAMOD010000334">
    <property type="protein sequence ID" value="KAF5230786.1"/>
    <property type="molecule type" value="Genomic_DNA"/>
</dbReference>
<sequence length="670" mass="75728">MPPLQYLPLAVSDSDSDCHEFRFLALHPGSSDDPLAGTMLHSAIGPNKDVLDFEALSYCWGIQTPLETITLTNEPRAKEETEAGHINIGPNLASALRALRHPSDKRVLWCDSICINQNDISERSAQVENMLWIYRISKSVIIWLGPETTWSIMAMETVHWAGIQLLVSISDSGFVSYELKPDADHRLVTDKYVPLSEVQWRAMEQLLDLDWNKRLWTFQEARLAKQEACIVKLGDQELPWVEFRNAILLLFGYKPHHTSAILDRAALGDNVARFVQRSVVPYAALDSLDDDWIALISQVSSFQCTDSRDRVYAVRGLVAPTATKHVKTDYTMSTKEIFELVCLNHINQKQNLDFLRMCNGASCSSWVPDLEMPLNKLFIQSNAAGRSACSAHLLEPGVLEAAGIICDELDFDPISIIPEGPFFERIESIVNVFQNLANTNLLNDDEYLDRLIMMLNYGVVRDSSTFRFERPAGVGAYFLQEWRSRIRQWLSGILTYGDDAESQRDMDAYFLMSICEGSLTGCSRTCGGGLVRVPIASRRGDKIACFLGSKSPITLRPQPKPNTYQVIGSAYHPGFSKVEAFLGNDFRGWQPLWDEKLRCLAFYKEGQSLRYSDPRLEGVPLEGGYEEAYTEDERPYWTHPSMKGDIQNDPRLSEEVLKKRGVPIQRLHLV</sequence>
<proteinExistence type="predicted"/>
<reference evidence="2 3" key="1">
    <citation type="submission" date="2020-02" db="EMBL/GenBank/DDBJ databases">
        <title>Identification and distribution of gene clusters putatively required for synthesis of sphingolipid metabolism inhibitors in phylogenetically diverse species of the filamentous fungus Fusarium.</title>
        <authorList>
            <person name="Kim H.-S."/>
            <person name="Busman M."/>
            <person name="Brown D.W."/>
            <person name="Divon H."/>
            <person name="Uhlig S."/>
            <person name="Proctor R.H."/>
        </authorList>
    </citation>
    <scope>NUCLEOTIDE SEQUENCE [LARGE SCALE GENOMIC DNA]</scope>
    <source>
        <strain evidence="2 3">NRRL 2903</strain>
    </source>
</reference>